<sequence>MTNEMRDSLASFIRHSDFVIRSFPVYSSPRRGTIQRSSFHLTHPLIVYAVDATYDVS</sequence>
<dbReference type="EMBL" id="AP021861">
    <property type="protein sequence ID" value="BBO36146.1"/>
    <property type="molecule type" value="Genomic_DNA"/>
</dbReference>
<name>A0A5K7XMQ1_9BACT</name>
<dbReference type="KEGG" id="lpav:PLANPX_5758"/>
<evidence type="ECO:0000313" key="1">
    <source>
        <dbReference type="EMBL" id="BBO36146.1"/>
    </source>
</evidence>
<dbReference type="AlphaFoldDB" id="A0A5K7XMQ1"/>
<gene>
    <name evidence="1" type="ORF">PLANPX_5758</name>
</gene>
<reference evidence="2" key="1">
    <citation type="submission" date="2019-10" db="EMBL/GenBank/DDBJ databases">
        <title>Lacipirellula parvula gen. nov., sp. nov., representing a lineage of planctomycetes widespread in freshwater anoxic habitats, and description of the family Lacipirellulaceae.</title>
        <authorList>
            <person name="Dedysh S.N."/>
            <person name="Kulichevskaya I.S."/>
            <person name="Beletsky A.V."/>
            <person name="Rakitin A.L."/>
            <person name="Mardanov A.V."/>
            <person name="Ivanova A.A."/>
            <person name="Saltykova V.X."/>
            <person name="Rijpstra W.I.C."/>
            <person name="Sinninghe Damste J.S."/>
            <person name="Ravin N.V."/>
        </authorList>
    </citation>
    <scope>NUCLEOTIDE SEQUENCE [LARGE SCALE GENOMIC DNA]</scope>
    <source>
        <strain evidence="2">PX69</strain>
    </source>
</reference>
<organism evidence="1 2">
    <name type="scientific">Lacipirellula parvula</name>
    <dbReference type="NCBI Taxonomy" id="2650471"/>
    <lineage>
        <taxon>Bacteria</taxon>
        <taxon>Pseudomonadati</taxon>
        <taxon>Planctomycetota</taxon>
        <taxon>Planctomycetia</taxon>
        <taxon>Pirellulales</taxon>
        <taxon>Lacipirellulaceae</taxon>
        <taxon>Lacipirellula</taxon>
    </lineage>
</organism>
<dbReference type="Proteomes" id="UP000326837">
    <property type="component" value="Chromosome"/>
</dbReference>
<proteinExistence type="predicted"/>
<protein>
    <submittedName>
        <fullName evidence="1">Uncharacterized protein</fullName>
    </submittedName>
</protein>
<accession>A0A5K7XMQ1</accession>
<evidence type="ECO:0000313" key="2">
    <source>
        <dbReference type="Proteomes" id="UP000326837"/>
    </source>
</evidence>
<keyword evidence="2" id="KW-1185">Reference proteome</keyword>